<dbReference type="Proteomes" id="UP000790347">
    <property type="component" value="Unassembled WGS sequence"/>
</dbReference>
<name>A0A922ICG0_DERFA</name>
<organism evidence="1 2">
    <name type="scientific">Dermatophagoides farinae</name>
    <name type="common">American house dust mite</name>
    <dbReference type="NCBI Taxonomy" id="6954"/>
    <lineage>
        <taxon>Eukaryota</taxon>
        <taxon>Metazoa</taxon>
        <taxon>Ecdysozoa</taxon>
        <taxon>Arthropoda</taxon>
        <taxon>Chelicerata</taxon>
        <taxon>Arachnida</taxon>
        <taxon>Acari</taxon>
        <taxon>Acariformes</taxon>
        <taxon>Sarcoptiformes</taxon>
        <taxon>Astigmata</taxon>
        <taxon>Psoroptidia</taxon>
        <taxon>Analgoidea</taxon>
        <taxon>Pyroglyphidae</taxon>
        <taxon>Dermatophagoidinae</taxon>
        <taxon>Dermatophagoides</taxon>
    </lineage>
</organism>
<reference evidence="1" key="1">
    <citation type="submission" date="2013-05" db="EMBL/GenBank/DDBJ databases">
        <authorList>
            <person name="Yim A.K.Y."/>
            <person name="Chan T.F."/>
            <person name="Ji K.M."/>
            <person name="Liu X.Y."/>
            <person name="Zhou J.W."/>
            <person name="Li R.Q."/>
            <person name="Yang K.Y."/>
            <person name="Li J."/>
            <person name="Li M."/>
            <person name="Law P.T.W."/>
            <person name="Wu Y.L."/>
            <person name="Cai Z.L."/>
            <person name="Qin H."/>
            <person name="Bao Y."/>
            <person name="Leung R.K.K."/>
            <person name="Ng P.K.S."/>
            <person name="Zou J."/>
            <person name="Zhong X.J."/>
            <person name="Ran P.X."/>
            <person name="Zhong N.S."/>
            <person name="Liu Z.G."/>
            <person name="Tsui S.K.W."/>
        </authorList>
    </citation>
    <scope>NUCLEOTIDE SEQUENCE</scope>
    <source>
        <strain evidence="1">Derf</strain>
        <tissue evidence="1">Whole organism</tissue>
    </source>
</reference>
<evidence type="ECO:0000313" key="2">
    <source>
        <dbReference type="Proteomes" id="UP000790347"/>
    </source>
</evidence>
<sequence length="82" mass="9308">IACLTSFLLPKQKNKQQTKRLKGKSIKFFFFGHKPTNQPNKKPTNQIIKTLATKAVSRSDCHTIFINRIITNSSLNLSGYLT</sequence>
<feature type="non-terminal residue" evidence="1">
    <location>
        <position position="82"/>
    </location>
</feature>
<comment type="caution">
    <text evidence="1">The sequence shown here is derived from an EMBL/GenBank/DDBJ whole genome shotgun (WGS) entry which is preliminary data.</text>
</comment>
<reference evidence="1" key="2">
    <citation type="journal article" date="2022" name="Res Sq">
        <title>Comparative Genomics Reveals Insights into the Divergent Evolution of Astigmatic Mites and Household Pest Adaptations.</title>
        <authorList>
            <person name="Xiong Q."/>
            <person name="Wan A.T.-Y."/>
            <person name="Liu X.-Y."/>
            <person name="Fung C.S.-H."/>
            <person name="Xiao X."/>
            <person name="Malainual N."/>
            <person name="Hou J."/>
            <person name="Wang L."/>
            <person name="Wang M."/>
            <person name="Yang K."/>
            <person name="Cui Y."/>
            <person name="Leung E."/>
            <person name="Nong W."/>
            <person name="Shin S.-K."/>
            <person name="Au S."/>
            <person name="Jeong K.Y."/>
            <person name="Chew F.T."/>
            <person name="Hui J."/>
            <person name="Leung T.F."/>
            <person name="Tungtrongchitr A."/>
            <person name="Zhong N."/>
            <person name="Liu Z."/>
            <person name="Tsui S."/>
        </authorList>
    </citation>
    <scope>NUCLEOTIDE SEQUENCE</scope>
    <source>
        <strain evidence="1">Derf</strain>
        <tissue evidence="1">Whole organism</tissue>
    </source>
</reference>
<evidence type="ECO:0000313" key="1">
    <source>
        <dbReference type="EMBL" id="KAH9526143.1"/>
    </source>
</evidence>
<accession>A0A922ICG0</accession>
<dbReference type="AlphaFoldDB" id="A0A922ICG0"/>
<keyword evidence="2" id="KW-1185">Reference proteome</keyword>
<proteinExistence type="predicted"/>
<gene>
    <name evidence="1" type="ORF">DERF_000251</name>
</gene>
<dbReference type="EMBL" id="ASGP02000001">
    <property type="protein sequence ID" value="KAH9526143.1"/>
    <property type="molecule type" value="Genomic_DNA"/>
</dbReference>
<protein>
    <submittedName>
        <fullName evidence="1">Uncharacterized protein</fullName>
    </submittedName>
</protein>